<feature type="transmembrane region" description="Helical" evidence="3">
    <location>
        <begin position="103"/>
        <end position="121"/>
    </location>
</feature>
<dbReference type="NCBIfam" id="TIGR00254">
    <property type="entry name" value="GGDEF"/>
    <property type="match status" value="1"/>
</dbReference>
<evidence type="ECO:0000256" key="1">
    <source>
        <dbReference type="ARBA" id="ARBA00012528"/>
    </source>
</evidence>
<dbReference type="PROSITE" id="PS50887">
    <property type="entry name" value="GGDEF"/>
    <property type="match status" value="1"/>
</dbReference>
<protein>
    <recommendedName>
        <fullName evidence="1">diguanylate cyclase</fullName>
        <ecNumber evidence="1">2.7.7.65</ecNumber>
    </recommendedName>
</protein>
<dbReference type="EC" id="2.7.7.65" evidence="1"/>
<dbReference type="SMART" id="SM00267">
    <property type="entry name" value="GGDEF"/>
    <property type="match status" value="1"/>
</dbReference>
<keyword evidence="3" id="KW-1133">Transmembrane helix</keyword>
<dbReference type="GO" id="GO:0043709">
    <property type="term" value="P:cell adhesion involved in single-species biofilm formation"/>
    <property type="evidence" value="ECO:0007669"/>
    <property type="project" value="TreeGrafter"/>
</dbReference>
<dbReference type="PANTHER" id="PTHR45138">
    <property type="entry name" value="REGULATORY COMPONENTS OF SENSORY TRANSDUCTION SYSTEM"/>
    <property type="match status" value="1"/>
</dbReference>
<dbReference type="InterPro" id="IPR043128">
    <property type="entry name" value="Rev_trsase/Diguanyl_cyclase"/>
</dbReference>
<evidence type="ECO:0000256" key="2">
    <source>
        <dbReference type="ARBA" id="ARBA00034247"/>
    </source>
</evidence>
<dbReference type="InterPro" id="IPR029787">
    <property type="entry name" value="Nucleotide_cyclase"/>
</dbReference>
<dbReference type="GO" id="GO:0005886">
    <property type="term" value="C:plasma membrane"/>
    <property type="evidence" value="ECO:0007669"/>
    <property type="project" value="TreeGrafter"/>
</dbReference>
<evidence type="ECO:0000259" key="4">
    <source>
        <dbReference type="PROSITE" id="PS50887"/>
    </source>
</evidence>
<dbReference type="GO" id="GO:1902201">
    <property type="term" value="P:negative regulation of bacterial-type flagellum-dependent cell motility"/>
    <property type="evidence" value="ECO:0007669"/>
    <property type="project" value="TreeGrafter"/>
</dbReference>
<dbReference type="RefSeq" id="WP_212684971.1">
    <property type="nucleotide sequence ID" value="NZ_JAGSPM010000008.1"/>
</dbReference>
<dbReference type="Gene3D" id="3.30.70.270">
    <property type="match status" value="1"/>
</dbReference>
<dbReference type="SUPFAM" id="SSF55073">
    <property type="entry name" value="Nucleotide cyclase"/>
    <property type="match status" value="1"/>
</dbReference>
<dbReference type="PANTHER" id="PTHR45138:SF9">
    <property type="entry name" value="DIGUANYLATE CYCLASE DGCM-RELATED"/>
    <property type="match status" value="1"/>
</dbReference>
<proteinExistence type="predicted"/>
<keyword evidence="5" id="KW-0548">Nucleotidyltransferase</keyword>
<gene>
    <name evidence="5" type="ORF">KDM92_13390</name>
</gene>
<dbReference type="InterPro" id="IPR050469">
    <property type="entry name" value="Diguanylate_Cyclase"/>
</dbReference>
<name>A0A941DG99_9BURK</name>
<comment type="catalytic activity">
    <reaction evidence="2">
        <text>2 GTP = 3',3'-c-di-GMP + 2 diphosphate</text>
        <dbReference type="Rhea" id="RHEA:24898"/>
        <dbReference type="ChEBI" id="CHEBI:33019"/>
        <dbReference type="ChEBI" id="CHEBI:37565"/>
        <dbReference type="ChEBI" id="CHEBI:58805"/>
        <dbReference type="EC" id="2.7.7.65"/>
    </reaction>
</comment>
<feature type="transmembrane region" description="Helical" evidence="3">
    <location>
        <begin position="66"/>
        <end position="83"/>
    </location>
</feature>
<keyword evidence="6" id="KW-1185">Reference proteome</keyword>
<accession>A0A941DG99</accession>
<keyword evidence="3" id="KW-0472">Membrane</keyword>
<reference evidence="5 6" key="1">
    <citation type="submission" date="2021-04" db="EMBL/GenBank/DDBJ databases">
        <title>novel species isolated from subtropical streams in China.</title>
        <authorList>
            <person name="Lu H."/>
        </authorList>
    </citation>
    <scope>NUCLEOTIDE SEQUENCE [LARGE SCALE GENOMIC DNA]</scope>
    <source>
        <strain evidence="5 6">BYS107W</strain>
    </source>
</reference>
<dbReference type="EMBL" id="JAGSPM010000008">
    <property type="protein sequence ID" value="MBR7747580.1"/>
    <property type="molecule type" value="Genomic_DNA"/>
</dbReference>
<evidence type="ECO:0000313" key="6">
    <source>
        <dbReference type="Proteomes" id="UP000680158"/>
    </source>
</evidence>
<dbReference type="Proteomes" id="UP000680158">
    <property type="component" value="Unassembled WGS sequence"/>
</dbReference>
<dbReference type="InterPro" id="IPR000160">
    <property type="entry name" value="GGDEF_dom"/>
</dbReference>
<keyword evidence="5" id="KW-0808">Transferase</keyword>
<evidence type="ECO:0000313" key="5">
    <source>
        <dbReference type="EMBL" id="MBR7747580.1"/>
    </source>
</evidence>
<comment type="caution">
    <text evidence="5">The sequence shown here is derived from an EMBL/GenBank/DDBJ whole genome shotgun (WGS) entry which is preliminary data.</text>
</comment>
<feature type="domain" description="GGDEF" evidence="4">
    <location>
        <begin position="171"/>
        <end position="307"/>
    </location>
</feature>
<dbReference type="Pfam" id="PF00990">
    <property type="entry name" value="GGDEF"/>
    <property type="match status" value="1"/>
</dbReference>
<keyword evidence="3" id="KW-0812">Transmembrane</keyword>
<organism evidence="5 6">
    <name type="scientific">Undibacterium baiyunense</name>
    <dbReference type="NCBI Taxonomy" id="2828731"/>
    <lineage>
        <taxon>Bacteria</taxon>
        <taxon>Pseudomonadati</taxon>
        <taxon>Pseudomonadota</taxon>
        <taxon>Betaproteobacteria</taxon>
        <taxon>Burkholderiales</taxon>
        <taxon>Oxalobacteraceae</taxon>
        <taxon>Undibacterium</taxon>
    </lineage>
</organism>
<dbReference type="AlphaFoldDB" id="A0A941DG99"/>
<sequence>MLSLHKTPLSIFAFALLLSLAAFSTIGLAKPFESIQWLDVIAEGGTAVMAGLWLVMTLSSRPRGKVTYLLAAGMGLIMLGAWVDCMDEFYRVGKEQLWDHWLEAGFTLGGMLVLTAGLYFWRHEQFSLNQHLKKRERLFRDHLAFDRVTQLVDATYLRRLITMEQGRHSDVSNCVALLDINSFHLLNRDCGVEEGDRALQAVAHMLLLNLSNQDVLCRYAGDRFAIYMPSTTLDFAQKKVNHLCAMVAQMHFYTQTRQVPITLRAVCSEAVVQLDDLLVRLDPLDSLAQHSEETEALAGMPRTAVFS</sequence>
<feature type="transmembrane region" description="Helical" evidence="3">
    <location>
        <begin position="39"/>
        <end position="59"/>
    </location>
</feature>
<dbReference type="GO" id="GO:0052621">
    <property type="term" value="F:diguanylate cyclase activity"/>
    <property type="evidence" value="ECO:0007669"/>
    <property type="project" value="UniProtKB-EC"/>
</dbReference>
<evidence type="ECO:0000256" key="3">
    <source>
        <dbReference type="SAM" id="Phobius"/>
    </source>
</evidence>